<keyword evidence="3 7" id="KW-0812">Transmembrane</keyword>
<dbReference type="GO" id="GO:0005886">
    <property type="term" value="C:plasma membrane"/>
    <property type="evidence" value="ECO:0007669"/>
    <property type="project" value="TreeGrafter"/>
</dbReference>
<evidence type="ECO:0008006" key="10">
    <source>
        <dbReference type="Google" id="ProtNLM"/>
    </source>
</evidence>
<dbReference type="PRINTS" id="PR00259">
    <property type="entry name" value="TMFOUR"/>
</dbReference>
<evidence type="ECO:0000256" key="5">
    <source>
        <dbReference type="ARBA" id="ARBA00023136"/>
    </source>
</evidence>
<dbReference type="Proteomes" id="UP000828390">
    <property type="component" value="Unassembled WGS sequence"/>
</dbReference>
<dbReference type="Pfam" id="PF00335">
    <property type="entry name" value="Tetraspanin"/>
    <property type="match status" value="1"/>
</dbReference>
<evidence type="ECO:0000256" key="3">
    <source>
        <dbReference type="ARBA" id="ARBA00022692"/>
    </source>
</evidence>
<dbReference type="EMBL" id="JAIWYP010000002">
    <property type="protein sequence ID" value="KAH3868322.1"/>
    <property type="molecule type" value="Genomic_DNA"/>
</dbReference>
<feature type="transmembrane region" description="Helical" evidence="7">
    <location>
        <begin position="15"/>
        <end position="38"/>
    </location>
</feature>
<evidence type="ECO:0000256" key="4">
    <source>
        <dbReference type="ARBA" id="ARBA00022989"/>
    </source>
</evidence>
<feature type="transmembrane region" description="Helical" evidence="7">
    <location>
        <begin position="69"/>
        <end position="92"/>
    </location>
</feature>
<feature type="disulfide bond" evidence="6">
    <location>
        <begin position="163"/>
        <end position="194"/>
    </location>
</feature>
<reference evidence="8" key="2">
    <citation type="submission" date="2020-11" db="EMBL/GenBank/DDBJ databases">
        <authorList>
            <person name="McCartney M.A."/>
            <person name="Auch B."/>
            <person name="Kono T."/>
            <person name="Mallez S."/>
            <person name="Becker A."/>
            <person name="Gohl D.M."/>
            <person name="Silverstein K.A.T."/>
            <person name="Koren S."/>
            <person name="Bechman K.B."/>
            <person name="Herman A."/>
            <person name="Abrahante J.E."/>
            <person name="Garbe J."/>
        </authorList>
    </citation>
    <scope>NUCLEOTIDE SEQUENCE</scope>
    <source>
        <strain evidence="8">Duluth1</strain>
        <tissue evidence="8">Whole animal</tissue>
    </source>
</reference>
<comment type="similarity">
    <text evidence="2">Belongs to the tetraspanin (TM4SF) family.</text>
</comment>
<dbReference type="OrthoDB" id="6131345at2759"/>
<dbReference type="AlphaFoldDB" id="A0A9D4RJ48"/>
<dbReference type="PANTHER" id="PTHR19282">
    <property type="entry name" value="TETRASPANIN"/>
    <property type="match status" value="1"/>
</dbReference>
<evidence type="ECO:0000256" key="6">
    <source>
        <dbReference type="PIRSR" id="PIRSR002419-1"/>
    </source>
</evidence>
<evidence type="ECO:0000313" key="8">
    <source>
        <dbReference type="EMBL" id="KAH3868322.1"/>
    </source>
</evidence>
<comment type="subcellular location">
    <subcellularLocation>
        <location evidence="1">Membrane</location>
        <topology evidence="1">Multi-pass membrane protein</topology>
    </subcellularLocation>
</comment>
<dbReference type="PANTHER" id="PTHR19282:SF534">
    <property type="entry name" value="TETRASPANIN FAMILY-RELATED"/>
    <property type="match status" value="1"/>
</dbReference>
<evidence type="ECO:0000256" key="2">
    <source>
        <dbReference type="ARBA" id="ARBA00006840"/>
    </source>
</evidence>
<reference evidence="8" key="1">
    <citation type="journal article" date="2019" name="bioRxiv">
        <title>The Genome of the Zebra Mussel, Dreissena polymorpha: A Resource for Invasive Species Research.</title>
        <authorList>
            <person name="McCartney M.A."/>
            <person name="Auch B."/>
            <person name="Kono T."/>
            <person name="Mallez S."/>
            <person name="Zhang Y."/>
            <person name="Obille A."/>
            <person name="Becker A."/>
            <person name="Abrahante J.E."/>
            <person name="Garbe J."/>
            <person name="Badalamenti J.P."/>
            <person name="Herman A."/>
            <person name="Mangelson H."/>
            <person name="Liachko I."/>
            <person name="Sullivan S."/>
            <person name="Sone E.D."/>
            <person name="Koren S."/>
            <person name="Silverstein K.A.T."/>
            <person name="Beckman K.B."/>
            <person name="Gohl D.M."/>
        </authorList>
    </citation>
    <scope>NUCLEOTIDE SEQUENCE</scope>
    <source>
        <strain evidence="8">Duluth1</strain>
        <tissue evidence="8">Whole animal</tissue>
    </source>
</reference>
<keyword evidence="5 7" id="KW-0472">Membrane</keyword>
<accession>A0A9D4RJ48</accession>
<dbReference type="PIRSF" id="PIRSF002419">
    <property type="entry name" value="Tetraspanin"/>
    <property type="match status" value="1"/>
</dbReference>
<evidence type="ECO:0000256" key="1">
    <source>
        <dbReference type="ARBA" id="ARBA00004141"/>
    </source>
</evidence>
<evidence type="ECO:0000313" key="9">
    <source>
        <dbReference type="Proteomes" id="UP000828390"/>
    </source>
</evidence>
<dbReference type="InterPro" id="IPR018499">
    <property type="entry name" value="Tetraspanin/Peripherin"/>
</dbReference>
<proteinExistence type="inferred from homology"/>
<evidence type="ECO:0000256" key="7">
    <source>
        <dbReference type="SAM" id="Phobius"/>
    </source>
</evidence>
<sequence>MAKNPLSCGSQCNRVTLIILNIIFLLCGIALFVVGLIFRFGGDSLKKDVRAFFSDIDIIGYDFYDLVEAIAIIFIVMGAIIIGFSLLGFIGAACYVRWVLIFYAVLVFIILALELAGVILFFIVRKDMEKALRVGMEESIKKANEGQKDFKDAAEYMFLTFDCCHVTDKRLNYTDGNTSNDQCSTSKTEYGVDCYDSFTTLLKRYQGALVGVCIGVMCIQLMIIILACCLCRAFEKRNAQLV</sequence>
<dbReference type="InterPro" id="IPR000301">
    <property type="entry name" value="Tetraspanin_animals"/>
</dbReference>
<feature type="disulfide bond" evidence="6">
    <location>
        <begin position="164"/>
        <end position="183"/>
    </location>
</feature>
<protein>
    <recommendedName>
        <fullName evidence="10">Tetraspanin</fullName>
    </recommendedName>
</protein>
<feature type="transmembrane region" description="Helical" evidence="7">
    <location>
        <begin position="207"/>
        <end position="227"/>
    </location>
</feature>
<keyword evidence="6" id="KW-1015">Disulfide bond</keyword>
<organism evidence="8 9">
    <name type="scientific">Dreissena polymorpha</name>
    <name type="common">Zebra mussel</name>
    <name type="synonym">Mytilus polymorpha</name>
    <dbReference type="NCBI Taxonomy" id="45954"/>
    <lineage>
        <taxon>Eukaryota</taxon>
        <taxon>Metazoa</taxon>
        <taxon>Spiralia</taxon>
        <taxon>Lophotrochozoa</taxon>
        <taxon>Mollusca</taxon>
        <taxon>Bivalvia</taxon>
        <taxon>Autobranchia</taxon>
        <taxon>Heteroconchia</taxon>
        <taxon>Euheterodonta</taxon>
        <taxon>Imparidentia</taxon>
        <taxon>Neoheterodontei</taxon>
        <taxon>Myida</taxon>
        <taxon>Dreissenoidea</taxon>
        <taxon>Dreissenidae</taxon>
        <taxon>Dreissena</taxon>
    </lineage>
</organism>
<keyword evidence="4 7" id="KW-1133">Transmembrane helix</keyword>
<comment type="caution">
    <text evidence="8">The sequence shown here is derived from an EMBL/GenBank/DDBJ whole genome shotgun (WGS) entry which is preliminary data.</text>
</comment>
<name>A0A9D4RJ48_DREPO</name>
<feature type="transmembrane region" description="Helical" evidence="7">
    <location>
        <begin position="98"/>
        <end position="124"/>
    </location>
</feature>
<keyword evidence="9" id="KW-1185">Reference proteome</keyword>
<gene>
    <name evidence="8" type="ORF">DPMN_031465</name>
</gene>